<feature type="signal peptide" evidence="1">
    <location>
        <begin position="1"/>
        <end position="18"/>
    </location>
</feature>
<evidence type="ECO:0008006" key="4">
    <source>
        <dbReference type="Google" id="ProtNLM"/>
    </source>
</evidence>
<feature type="chain" id="PRO_5034592358" description="C2H2-type domain-containing protein" evidence="1">
    <location>
        <begin position="19"/>
        <end position="124"/>
    </location>
</feature>
<proteinExistence type="predicted"/>
<dbReference type="EMBL" id="WNKQ01000003">
    <property type="protein sequence ID" value="KAF5852821.1"/>
    <property type="molecule type" value="Genomic_DNA"/>
</dbReference>
<name>A0A8H5ZM58_COCSA</name>
<accession>A0A8H5ZM58</accession>
<comment type="caution">
    <text evidence="2">The sequence shown here is derived from an EMBL/GenBank/DDBJ whole genome shotgun (WGS) entry which is preliminary data.</text>
</comment>
<reference evidence="2" key="1">
    <citation type="submission" date="2019-11" db="EMBL/GenBank/DDBJ databases">
        <title>Bipolaris sorokiniana Genome sequencing.</title>
        <authorList>
            <person name="Wang H."/>
        </authorList>
    </citation>
    <scope>NUCLEOTIDE SEQUENCE</scope>
</reference>
<organism evidence="2 3">
    <name type="scientific">Cochliobolus sativus</name>
    <name type="common">Common root rot and spot blotch fungus</name>
    <name type="synonym">Bipolaris sorokiniana</name>
    <dbReference type="NCBI Taxonomy" id="45130"/>
    <lineage>
        <taxon>Eukaryota</taxon>
        <taxon>Fungi</taxon>
        <taxon>Dikarya</taxon>
        <taxon>Ascomycota</taxon>
        <taxon>Pezizomycotina</taxon>
        <taxon>Dothideomycetes</taxon>
        <taxon>Pleosporomycetidae</taxon>
        <taxon>Pleosporales</taxon>
        <taxon>Pleosporineae</taxon>
        <taxon>Pleosporaceae</taxon>
        <taxon>Bipolaris</taxon>
    </lineage>
</organism>
<evidence type="ECO:0000313" key="2">
    <source>
        <dbReference type="EMBL" id="KAF5852821.1"/>
    </source>
</evidence>
<dbReference type="AlphaFoldDB" id="A0A8H5ZM58"/>
<evidence type="ECO:0000313" key="3">
    <source>
        <dbReference type="Proteomes" id="UP000624244"/>
    </source>
</evidence>
<evidence type="ECO:0000256" key="1">
    <source>
        <dbReference type="SAM" id="SignalP"/>
    </source>
</evidence>
<sequence length="124" mass="14444">MLLRSPLVIVLCMYCLNGFQCTACDLIYRNVKRMQWHCCTEHNWQPSRQRRAGRPAGTHSMWTSNVSCQKLHGTSILGILFQIYEAVESRNLSTIISEDSSRWGYQAWLNRTGWARHLKGLNRE</sequence>
<keyword evidence="1" id="KW-0732">Signal</keyword>
<dbReference type="Proteomes" id="UP000624244">
    <property type="component" value="Unassembled WGS sequence"/>
</dbReference>
<protein>
    <recommendedName>
        <fullName evidence="4">C2H2-type domain-containing protein</fullName>
    </recommendedName>
</protein>
<gene>
    <name evidence="2" type="ORF">GGP41_008241</name>
</gene>